<keyword evidence="2" id="KW-1185">Reference proteome</keyword>
<dbReference type="Gene3D" id="1.10.10.10">
    <property type="entry name" value="Winged helix-like DNA-binding domain superfamily/Winged helix DNA-binding domain"/>
    <property type="match status" value="1"/>
</dbReference>
<proteinExistence type="predicted"/>
<dbReference type="RefSeq" id="WP_163818628.1">
    <property type="nucleotide sequence ID" value="NZ_JAAGOB010000005.1"/>
</dbReference>
<gene>
    <name evidence="1" type="ORF">G1H11_11125</name>
</gene>
<dbReference type="EMBL" id="JAAGOB010000005">
    <property type="protein sequence ID" value="NED95863.1"/>
    <property type="molecule type" value="Genomic_DNA"/>
</dbReference>
<sequence>MTSPTNVRFPDQVDKSLADYARRSGAKKSSVVVGAVREWLRMEAHPGIVFVTTVTGERRAALAVGPQVWTVAESWLQHDKVERSAAVVADALGLSLADVEAALAYWADYRQEIDELIERQHASQDEAMAAWERRRALDAV</sequence>
<dbReference type="Proteomes" id="UP000469185">
    <property type="component" value="Unassembled WGS sequence"/>
</dbReference>
<protein>
    <submittedName>
        <fullName evidence="1">CopG family transcriptional regulator</fullName>
    </submittedName>
</protein>
<evidence type="ECO:0000313" key="1">
    <source>
        <dbReference type="EMBL" id="NED95863.1"/>
    </source>
</evidence>
<comment type="caution">
    <text evidence="1">The sequence shown here is derived from an EMBL/GenBank/DDBJ whole genome shotgun (WGS) entry which is preliminary data.</text>
</comment>
<dbReference type="InterPro" id="IPR036388">
    <property type="entry name" value="WH-like_DNA-bd_sf"/>
</dbReference>
<organism evidence="1 2">
    <name type="scientific">Phytoactinopolyspora alkaliphila</name>
    <dbReference type="NCBI Taxonomy" id="1783498"/>
    <lineage>
        <taxon>Bacteria</taxon>
        <taxon>Bacillati</taxon>
        <taxon>Actinomycetota</taxon>
        <taxon>Actinomycetes</taxon>
        <taxon>Jiangellales</taxon>
        <taxon>Jiangellaceae</taxon>
        <taxon>Phytoactinopolyspora</taxon>
    </lineage>
</organism>
<reference evidence="1 2" key="1">
    <citation type="submission" date="2020-02" db="EMBL/GenBank/DDBJ databases">
        <authorList>
            <person name="Li X.-J."/>
            <person name="Feng X.-M."/>
        </authorList>
    </citation>
    <scope>NUCLEOTIDE SEQUENCE [LARGE SCALE GENOMIC DNA]</scope>
    <source>
        <strain evidence="1 2">CGMCC 4.7225</strain>
    </source>
</reference>
<name>A0A6N9YLJ1_9ACTN</name>
<evidence type="ECO:0000313" key="2">
    <source>
        <dbReference type="Proteomes" id="UP000469185"/>
    </source>
</evidence>
<dbReference type="AlphaFoldDB" id="A0A6N9YLJ1"/>
<accession>A0A6N9YLJ1</accession>